<keyword evidence="1" id="KW-0472">Membrane</keyword>
<keyword evidence="1" id="KW-1133">Transmembrane helix</keyword>
<comment type="caution">
    <text evidence="2">The sequence shown here is derived from an EMBL/GenBank/DDBJ whole genome shotgun (WGS) entry which is preliminary data.</text>
</comment>
<reference evidence="3" key="1">
    <citation type="submission" date="2017-08" db="EMBL/GenBank/DDBJ databases">
        <title>A dynamic microbial community with high functional redundancy inhabits the cold, oxic subseafloor aquifer.</title>
        <authorList>
            <person name="Tully B.J."/>
            <person name="Wheat C.G."/>
            <person name="Glazer B.T."/>
            <person name="Huber J.A."/>
        </authorList>
    </citation>
    <scope>NUCLEOTIDE SEQUENCE [LARGE SCALE GENOMIC DNA]</scope>
</reference>
<name>A0A2A4YNK9_UNCAE</name>
<evidence type="ECO:0000313" key="3">
    <source>
        <dbReference type="Proteomes" id="UP000217838"/>
    </source>
</evidence>
<evidence type="ECO:0000313" key="2">
    <source>
        <dbReference type="EMBL" id="PCI96069.1"/>
    </source>
</evidence>
<dbReference type="Proteomes" id="UP000217838">
    <property type="component" value="Unassembled WGS sequence"/>
</dbReference>
<proteinExistence type="predicted"/>
<feature type="transmembrane region" description="Helical" evidence="1">
    <location>
        <begin position="211"/>
        <end position="233"/>
    </location>
</feature>
<gene>
    <name evidence="2" type="ORF">COB11_00360</name>
</gene>
<sequence>MTTIVSGQEIDVTPLDFTKQEIDVTPLDFTNELINWLGDKGKYTMEALRDVTFITAHLPRLWGSNEVSELSGASNRLNTAKKFLAFPGALKGSVKLAETLYNGGKSVRNLAGDICYVFGDWVDTFDGARNFGVVTVANVTYNGAMKYIGPLKNACGVYALSNSAYNATVDIAKLREKNLTVVDPKVKDKKTAIEYQKKHVEARIDNKCWDCMRAVCAVAMCSLGLVQASFMLVGGMEAAAAGALIGAPWVFIALSTIGVCGKFMMHAKDQEANFWQRHTAEKMPAA</sequence>
<accession>A0A2A4YNK9</accession>
<protein>
    <submittedName>
        <fullName evidence="2">Uncharacterized protein</fullName>
    </submittedName>
</protein>
<evidence type="ECO:0000256" key="1">
    <source>
        <dbReference type="SAM" id="Phobius"/>
    </source>
</evidence>
<dbReference type="EMBL" id="NVUU01000003">
    <property type="protein sequence ID" value="PCI96069.1"/>
    <property type="molecule type" value="Genomic_DNA"/>
</dbReference>
<keyword evidence="1" id="KW-0812">Transmembrane</keyword>
<feature type="transmembrane region" description="Helical" evidence="1">
    <location>
        <begin position="239"/>
        <end position="260"/>
    </location>
</feature>
<organism evidence="2 3">
    <name type="scientific">Aerophobetes bacterium</name>
    <dbReference type="NCBI Taxonomy" id="2030807"/>
    <lineage>
        <taxon>Bacteria</taxon>
        <taxon>Candidatus Aerophobota</taxon>
    </lineage>
</organism>
<dbReference type="AlphaFoldDB" id="A0A2A4YNK9"/>